<dbReference type="Gene3D" id="2.60.40.1180">
    <property type="entry name" value="Golgi alpha-mannosidase II"/>
    <property type="match status" value="1"/>
</dbReference>
<dbReference type="InterPro" id="IPR038417">
    <property type="entry name" value="Alpga-gal_N_sf"/>
</dbReference>
<evidence type="ECO:0000256" key="2">
    <source>
        <dbReference type="ARBA" id="ARBA00012755"/>
    </source>
</evidence>
<accession>A0A7S4F818</accession>
<evidence type="ECO:0000256" key="5">
    <source>
        <dbReference type="SAM" id="MobiDB-lite"/>
    </source>
</evidence>
<dbReference type="PRINTS" id="PR00743">
    <property type="entry name" value="GLHYDRLASE36"/>
</dbReference>
<organism evidence="7">
    <name type="scientific">Chrysotila carterae</name>
    <name type="common">Marine alga</name>
    <name type="synonym">Syracosphaera carterae</name>
    <dbReference type="NCBI Taxonomy" id="13221"/>
    <lineage>
        <taxon>Eukaryota</taxon>
        <taxon>Haptista</taxon>
        <taxon>Haptophyta</taxon>
        <taxon>Prymnesiophyceae</taxon>
        <taxon>Isochrysidales</taxon>
        <taxon>Isochrysidaceae</taxon>
        <taxon>Chrysotila</taxon>
    </lineage>
</organism>
<dbReference type="PANTHER" id="PTHR43053">
    <property type="entry name" value="GLYCOSIDASE FAMILY 31"/>
    <property type="match status" value="1"/>
</dbReference>
<feature type="region of interest" description="Disordered" evidence="5">
    <location>
        <begin position="194"/>
        <end position="265"/>
    </location>
</feature>
<dbReference type="PANTHER" id="PTHR43053:SF3">
    <property type="entry name" value="ALPHA-GALACTOSIDASE C-RELATED"/>
    <property type="match status" value="1"/>
</dbReference>
<dbReference type="InterPro" id="IPR017853">
    <property type="entry name" value="GH"/>
</dbReference>
<dbReference type="Gene3D" id="2.70.98.60">
    <property type="entry name" value="alpha-galactosidase from lactobacil brevis"/>
    <property type="match status" value="2"/>
</dbReference>
<evidence type="ECO:0000259" key="6">
    <source>
        <dbReference type="Pfam" id="PF16875"/>
    </source>
</evidence>
<sequence length="1060" mass="117094">MHAASPAKRTPRAPSPSGHVIFEREDRVFKLYAGKSMYALCVSEAGTLDHLYWGPALPPKVNLKYILRGNVPQPFDPTVNVREADPPAQPSEANAVLSEVMGQTVGGNKSLFDVWKEHRGSEPKAAQIHRNSSKEKDLSAAASTFERRLENMTWRLLGMNKLGDESLETKATSMLLEEGIAAKMLRDDTPLARKMAASSSVESSGNLSDKVSEAGEPAPPRLDFLQHKEAPLRKRGPTFQSAPSNLTNERRSLPESKSERFSGGGVDMSALDLPISDDRLLAVSEAGTEMLPRRVVTHFGVDLPHLSDEAMGVNAAHVPPPLGSPVDHPVASTIERHGKNTTLAELSDMGTGDYRKPSFIVRYNSDGSTISPLTYQSHRIVAGKVSLPSPMPQVRPTPAAPSKSEPASIEPAATTLIITMVDRHTGLKVECHFTAMHNLEVIVRRLVVANSTASPAQKVSLLRAMSATVDFDVPLTQYWITHLCGSWARERHVVHEELRQGIKTFGSMRGTSSHQHAPFFAISEGHSPPEEESGNVFGFSLVYSGSFQAEAEIMDVGRLRVNLGVQSDGFSWNLQPGAEFVSPECVCVFSSEGLGGMSRNLHALVREHLIPPQWRHEPMPVLVNTWEAEYFGVSHDSVVAMARAARHCGVEMLVLDDGWFGERHDATSSLGDWNPNATKFPFGIRGLARDVQAEGMLFGLWIEPEMVSTNSKLYEEHPNWCLHLPGRAKAEGRNQLVLDLTRAEVRDLVFESIAATLRNSAVSYVKWDMNRHLTEAFSVVLPPDQQGEVIYRYTMGVYALHERFVTEFPHIRFEACSGGGGRFDLGILYFCPQVWCSDNTDALMRMKIQHGSSYIFPALTVGAHYSAVPNHITQGMTRKRTRTLVAMCGTFGYELDLRKVPPSDVAVIHSQIAAHKLVSPIVRDGQLYRLWDPFRVSFCAWCYVLKDRAGRATAAAAFAFNMSSTFWSNLVPRLCLRGLDPEALYTVTEPLPNNRTQKMGTLEVVRTPQPVYQLGAEKAALCARPHARLTQSDARLTQFGARLTESGAQFTCLNRFRPPR</sequence>
<feature type="compositionally biased region" description="Polar residues" evidence="5">
    <location>
        <begin position="197"/>
        <end position="209"/>
    </location>
</feature>
<dbReference type="InterPro" id="IPR013780">
    <property type="entry name" value="Glyco_hydro_b"/>
</dbReference>
<dbReference type="GO" id="GO:0004557">
    <property type="term" value="F:alpha-galactosidase activity"/>
    <property type="evidence" value="ECO:0007669"/>
    <property type="project" value="UniProtKB-EC"/>
</dbReference>
<feature type="compositionally biased region" description="Polar residues" evidence="5">
    <location>
        <begin position="238"/>
        <end position="247"/>
    </location>
</feature>
<evidence type="ECO:0000256" key="3">
    <source>
        <dbReference type="ARBA" id="ARBA00022801"/>
    </source>
</evidence>
<feature type="compositionally biased region" description="Pro residues" evidence="5">
    <location>
        <begin position="389"/>
        <end position="399"/>
    </location>
</feature>
<comment type="catalytic activity">
    <reaction evidence="1">
        <text>Hydrolysis of terminal, non-reducing alpha-D-galactose residues in alpha-D-galactosides, including galactose oligosaccharides, galactomannans and galactolipids.</text>
        <dbReference type="EC" id="3.2.1.22"/>
    </reaction>
</comment>
<keyword evidence="3" id="KW-0378">Hydrolase</keyword>
<dbReference type="FunFam" id="3.20.20.70:FF:000118">
    <property type="entry name" value="Alpha-galactosidase"/>
    <property type="match status" value="1"/>
</dbReference>
<dbReference type="CDD" id="cd14791">
    <property type="entry name" value="GH36"/>
    <property type="match status" value="1"/>
</dbReference>
<dbReference type="InterPro" id="IPR031704">
    <property type="entry name" value="Glyco_hydro_36_N"/>
</dbReference>
<feature type="region of interest" description="Disordered" evidence="5">
    <location>
        <begin position="386"/>
        <end position="408"/>
    </location>
</feature>
<dbReference type="Gene3D" id="3.20.20.70">
    <property type="entry name" value="Aldolase class I"/>
    <property type="match status" value="1"/>
</dbReference>
<evidence type="ECO:0000313" key="7">
    <source>
        <dbReference type="EMBL" id="CAE0778333.1"/>
    </source>
</evidence>
<dbReference type="AlphaFoldDB" id="A0A7S4F818"/>
<dbReference type="InterPro" id="IPR013785">
    <property type="entry name" value="Aldolase_TIM"/>
</dbReference>
<dbReference type="InterPro" id="IPR050985">
    <property type="entry name" value="Alpha-glycosidase_related"/>
</dbReference>
<keyword evidence="4" id="KW-0326">Glycosidase</keyword>
<evidence type="ECO:0000256" key="4">
    <source>
        <dbReference type="ARBA" id="ARBA00023295"/>
    </source>
</evidence>
<reference evidence="7" key="1">
    <citation type="submission" date="2021-01" db="EMBL/GenBank/DDBJ databases">
        <authorList>
            <person name="Corre E."/>
            <person name="Pelletier E."/>
            <person name="Niang G."/>
            <person name="Scheremetjew M."/>
            <person name="Finn R."/>
            <person name="Kale V."/>
            <person name="Holt S."/>
            <person name="Cochrane G."/>
            <person name="Meng A."/>
            <person name="Brown T."/>
            <person name="Cohen L."/>
        </authorList>
    </citation>
    <scope>NUCLEOTIDE SEQUENCE</scope>
    <source>
        <strain evidence="7">CCMP645</strain>
    </source>
</reference>
<dbReference type="EMBL" id="HBIZ01048407">
    <property type="protein sequence ID" value="CAE0778333.1"/>
    <property type="molecule type" value="Transcribed_RNA"/>
</dbReference>
<protein>
    <recommendedName>
        <fullName evidence="2">alpha-galactosidase</fullName>
        <ecNumber evidence="2">3.2.1.22</ecNumber>
    </recommendedName>
</protein>
<dbReference type="InterPro" id="IPR002252">
    <property type="entry name" value="Glyco_hydro_36"/>
</dbReference>
<dbReference type="GO" id="GO:0016052">
    <property type="term" value="P:carbohydrate catabolic process"/>
    <property type="evidence" value="ECO:0007669"/>
    <property type="project" value="InterPro"/>
</dbReference>
<dbReference type="Pfam" id="PF16875">
    <property type="entry name" value="Glyco_hydro_36N"/>
    <property type="match status" value="1"/>
</dbReference>
<proteinExistence type="predicted"/>
<name>A0A7S4F818_CHRCT</name>
<dbReference type="SUPFAM" id="SSF51445">
    <property type="entry name" value="(Trans)glycosidases"/>
    <property type="match status" value="1"/>
</dbReference>
<evidence type="ECO:0000256" key="1">
    <source>
        <dbReference type="ARBA" id="ARBA00001255"/>
    </source>
</evidence>
<dbReference type="EC" id="3.2.1.22" evidence="2"/>
<gene>
    <name evidence="7" type="ORF">PCAR00345_LOCUS30972</name>
</gene>
<dbReference type="Pfam" id="PF02065">
    <property type="entry name" value="Melibiase"/>
    <property type="match status" value="1"/>
</dbReference>
<feature type="compositionally biased region" description="Basic and acidic residues" evidence="5">
    <location>
        <begin position="248"/>
        <end position="260"/>
    </location>
</feature>
<feature type="domain" description="Glycosyl hydrolase family 36 N-terminal" evidence="6">
    <location>
        <begin position="320"/>
        <end position="575"/>
    </location>
</feature>